<evidence type="ECO:0000259" key="2">
    <source>
        <dbReference type="Pfam" id="PF02994"/>
    </source>
</evidence>
<dbReference type="GeneTree" id="ENSGT00960000187359"/>
<dbReference type="InterPro" id="IPR043636">
    <property type="entry name" value="L1_RRM_dom"/>
</dbReference>
<feature type="domain" description="L1 transposable element RRM" evidence="2">
    <location>
        <begin position="93"/>
        <end position="163"/>
    </location>
</feature>
<dbReference type="OMA" id="EERIWAG"/>
<evidence type="ECO:0000313" key="4">
    <source>
        <dbReference type="Proteomes" id="UP000694559"/>
    </source>
</evidence>
<dbReference type="PANTHER" id="PTHR11505">
    <property type="entry name" value="L1 TRANSPOSABLE ELEMENT-RELATED"/>
    <property type="match status" value="1"/>
</dbReference>
<organism evidence="3 4">
    <name type="scientific">Naja naja</name>
    <name type="common">Indian cobra</name>
    <dbReference type="NCBI Taxonomy" id="35670"/>
    <lineage>
        <taxon>Eukaryota</taxon>
        <taxon>Metazoa</taxon>
        <taxon>Chordata</taxon>
        <taxon>Craniata</taxon>
        <taxon>Vertebrata</taxon>
        <taxon>Euteleostomi</taxon>
        <taxon>Lepidosauria</taxon>
        <taxon>Squamata</taxon>
        <taxon>Bifurcata</taxon>
        <taxon>Unidentata</taxon>
        <taxon>Episquamata</taxon>
        <taxon>Toxicofera</taxon>
        <taxon>Serpentes</taxon>
        <taxon>Colubroidea</taxon>
        <taxon>Elapidae</taxon>
        <taxon>Elapinae</taxon>
        <taxon>Naja</taxon>
    </lineage>
</organism>
<sequence>MQKILQVVNENGKRIEKIEQKLDETDENIKALQQTIEKYGERIKKIEEQQEQKDKEMGSFNTRLNEVERDHNESLRGEMDRSEFYLRFQNVEEEKGENLLEKMAQILAELLEITEEKMRDGIDETFRVYTRYAMRNKLPREIHIRFTKKSIKSQILQAARDKTLKYNNKDIMVLKQVPRRVRESRREYAFLSKELLRRGVNYRWLIPEGLLFVWREQRHRIDTVEKAELFYDEYFRGKEGNGRQDELMWNSQRNVQQQVKKQNNLGQ</sequence>
<dbReference type="OrthoDB" id="9050469at2759"/>
<proteinExistence type="predicted"/>
<feature type="coiled-coil region" evidence="1">
    <location>
        <begin position="8"/>
        <end position="56"/>
    </location>
</feature>
<dbReference type="InterPro" id="IPR004244">
    <property type="entry name" value="Transposase_22"/>
</dbReference>
<keyword evidence="4" id="KW-1185">Reference proteome</keyword>
<keyword evidence="1" id="KW-0175">Coiled coil</keyword>
<dbReference type="Gene3D" id="3.30.70.1820">
    <property type="entry name" value="L1 transposable element, RRM domain"/>
    <property type="match status" value="1"/>
</dbReference>
<accession>A0A8C6VBT8</accession>
<dbReference type="Proteomes" id="UP000694559">
    <property type="component" value="Unplaced"/>
</dbReference>
<name>A0A8C6VBT8_NAJNA</name>
<evidence type="ECO:0000256" key="1">
    <source>
        <dbReference type="SAM" id="Coils"/>
    </source>
</evidence>
<dbReference type="Ensembl" id="ENSNNAT00000002725.1">
    <property type="protein sequence ID" value="ENSNNAP00000002595.1"/>
    <property type="gene ID" value="ENSNNAG00000001778.1"/>
</dbReference>
<evidence type="ECO:0000313" key="3">
    <source>
        <dbReference type="Ensembl" id="ENSNNAP00000002595.1"/>
    </source>
</evidence>
<reference evidence="3" key="1">
    <citation type="submission" date="2025-08" db="UniProtKB">
        <authorList>
            <consortium name="Ensembl"/>
        </authorList>
    </citation>
    <scope>IDENTIFICATION</scope>
</reference>
<reference evidence="3" key="2">
    <citation type="submission" date="2025-09" db="UniProtKB">
        <authorList>
            <consortium name="Ensembl"/>
        </authorList>
    </citation>
    <scope>IDENTIFICATION</scope>
</reference>
<dbReference type="AlphaFoldDB" id="A0A8C6VBT8"/>
<protein>
    <recommendedName>
        <fullName evidence="2">L1 transposable element RRM domain-containing protein</fullName>
    </recommendedName>
</protein>
<dbReference type="Pfam" id="PF02994">
    <property type="entry name" value="Transposase_22"/>
    <property type="match status" value="1"/>
</dbReference>